<reference evidence="2 3" key="1">
    <citation type="journal article" date="2014" name="Am. J. Bot.">
        <title>Genome assembly and annotation for red clover (Trifolium pratense; Fabaceae).</title>
        <authorList>
            <person name="Istvanek J."/>
            <person name="Jaros M."/>
            <person name="Krenek A."/>
            <person name="Repkova J."/>
        </authorList>
    </citation>
    <scope>NUCLEOTIDE SEQUENCE [LARGE SCALE GENOMIC DNA]</scope>
    <source>
        <strain evidence="3">cv. Tatra</strain>
        <tissue evidence="2">Young leaves</tissue>
    </source>
</reference>
<protein>
    <submittedName>
        <fullName evidence="2">Uncharacterized protein</fullName>
    </submittedName>
</protein>
<evidence type="ECO:0000256" key="1">
    <source>
        <dbReference type="SAM" id="MobiDB-lite"/>
    </source>
</evidence>
<dbReference type="Proteomes" id="UP000236291">
    <property type="component" value="Unassembled WGS sequence"/>
</dbReference>
<evidence type="ECO:0000313" key="2">
    <source>
        <dbReference type="EMBL" id="PNX98081.1"/>
    </source>
</evidence>
<evidence type="ECO:0000313" key="3">
    <source>
        <dbReference type="Proteomes" id="UP000236291"/>
    </source>
</evidence>
<feature type="region of interest" description="Disordered" evidence="1">
    <location>
        <begin position="59"/>
        <end position="84"/>
    </location>
</feature>
<dbReference type="ExpressionAtlas" id="A0A2K3N4V2">
    <property type="expression patterns" value="baseline"/>
</dbReference>
<dbReference type="AlphaFoldDB" id="A0A2K3N4V2"/>
<sequence>MTEPGKFDPRHSGELLKHMDKQNEILMEAYRSMLHELQKLQVEEEMLMRKLYEVMSIRSSTKQPPLPLTSVERKGQGGKHCRMKTTPTHPIIVKELNSPLMKSIQIMRNSNDNSCWTQITYSIKRKEKHGSCHTLTLTIPDAVESA</sequence>
<dbReference type="PANTHER" id="PTHR37718">
    <property type="entry name" value="BNAC03G61340D PROTEIN"/>
    <property type="match status" value="1"/>
</dbReference>
<gene>
    <name evidence="2" type="ORF">L195_g021321</name>
</gene>
<comment type="caution">
    <text evidence="2">The sequence shown here is derived from an EMBL/GenBank/DDBJ whole genome shotgun (WGS) entry which is preliminary data.</text>
</comment>
<dbReference type="PANTHER" id="PTHR37718:SF2">
    <property type="entry name" value="OS03G0205150 PROTEIN"/>
    <property type="match status" value="1"/>
</dbReference>
<organism evidence="2 3">
    <name type="scientific">Trifolium pratense</name>
    <name type="common">Red clover</name>
    <dbReference type="NCBI Taxonomy" id="57577"/>
    <lineage>
        <taxon>Eukaryota</taxon>
        <taxon>Viridiplantae</taxon>
        <taxon>Streptophyta</taxon>
        <taxon>Embryophyta</taxon>
        <taxon>Tracheophyta</taxon>
        <taxon>Spermatophyta</taxon>
        <taxon>Magnoliopsida</taxon>
        <taxon>eudicotyledons</taxon>
        <taxon>Gunneridae</taxon>
        <taxon>Pentapetalae</taxon>
        <taxon>rosids</taxon>
        <taxon>fabids</taxon>
        <taxon>Fabales</taxon>
        <taxon>Fabaceae</taxon>
        <taxon>Papilionoideae</taxon>
        <taxon>50 kb inversion clade</taxon>
        <taxon>NPAAA clade</taxon>
        <taxon>Hologalegina</taxon>
        <taxon>IRL clade</taxon>
        <taxon>Trifolieae</taxon>
        <taxon>Trifolium</taxon>
    </lineage>
</organism>
<accession>A0A2K3N4V2</accession>
<reference evidence="2 3" key="2">
    <citation type="journal article" date="2017" name="Front. Plant Sci.">
        <title>Gene Classification and Mining of Molecular Markers Useful in Red Clover (Trifolium pratense) Breeding.</title>
        <authorList>
            <person name="Istvanek J."/>
            <person name="Dluhosova J."/>
            <person name="Dluhos P."/>
            <person name="Patkova L."/>
            <person name="Nedelnik J."/>
            <person name="Repkova J."/>
        </authorList>
    </citation>
    <scope>NUCLEOTIDE SEQUENCE [LARGE SCALE GENOMIC DNA]</scope>
    <source>
        <strain evidence="3">cv. Tatra</strain>
        <tissue evidence="2">Young leaves</tissue>
    </source>
</reference>
<dbReference type="STRING" id="57577.A0A2K3N4V2"/>
<dbReference type="EMBL" id="ASHM01016262">
    <property type="protein sequence ID" value="PNX98081.1"/>
    <property type="molecule type" value="Genomic_DNA"/>
</dbReference>
<proteinExistence type="predicted"/>
<name>A0A2K3N4V2_TRIPR</name>